<keyword evidence="10" id="KW-1185">Reference proteome</keyword>
<evidence type="ECO:0000256" key="5">
    <source>
        <dbReference type="PROSITE-ProRule" id="PRU00108"/>
    </source>
</evidence>
<evidence type="ECO:0000256" key="1">
    <source>
        <dbReference type="ARBA" id="ARBA00004123"/>
    </source>
</evidence>
<evidence type="ECO:0000259" key="8">
    <source>
        <dbReference type="PROSITE" id="PS50071"/>
    </source>
</evidence>
<dbReference type="PANTHER" id="PTHR24208:SF166">
    <property type="entry name" value="LIM HOMEOBOX TRANSCRIPTION FACTOR 1 ALPHA, ISOFORM B"/>
    <property type="match status" value="1"/>
</dbReference>
<feature type="compositionally biased region" description="Polar residues" evidence="7">
    <location>
        <begin position="136"/>
        <end position="150"/>
    </location>
</feature>
<dbReference type="GO" id="GO:0000977">
    <property type="term" value="F:RNA polymerase II transcription regulatory region sequence-specific DNA binding"/>
    <property type="evidence" value="ECO:0007669"/>
    <property type="project" value="TreeGrafter"/>
</dbReference>
<dbReference type="CDD" id="cd00086">
    <property type="entry name" value="homeodomain"/>
    <property type="match status" value="1"/>
</dbReference>
<evidence type="ECO:0000256" key="4">
    <source>
        <dbReference type="ARBA" id="ARBA00023242"/>
    </source>
</evidence>
<keyword evidence="4 5" id="KW-0539">Nucleus</keyword>
<feature type="compositionally biased region" description="Polar residues" evidence="7">
    <location>
        <begin position="399"/>
        <end position="409"/>
    </location>
</feature>
<evidence type="ECO:0000256" key="7">
    <source>
        <dbReference type="SAM" id="MobiDB-lite"/>
    </source>
</evidence>
<dbReference type="Proteomes" id="UP000799302">
    <property type="component" value="Unassembled WGS sequence"/>
</dbReference>
<feature type="region of interest" description="Disordered" evidence="7">
    <location>
        <begin position="306"/>
        <end position="468"/>
    </location>
</feature>
<dbReference type="GO" id="GO:0000981">
    <property type="term" value="F:DNA-binding transcription factor activity, RNA polymerase II-specific"/>
    <property type="evidence" value="ECO:0007669"/>
    <property type="project" value="TreeGrafter"/>
</dbReference>
<reference evidence="9" key="1">
    <citation type="journal article" date="2020" name="Stud. Mycol.">
        <title>101 Dothideomycetes genomes: a test case for predicting lifestyles and emergence of pathogens.</title>
        <authorList>
            <person name="Haridas S."/>
            <person name="Albert R."/>
            <person name="Binder M."/>
            <person name="Bloem J."/>
            <person name="Labutti K."/>
            <person name="Salamov A."/>
            <person name="Andreopoulos B."/>
            <person name="Baker S."/>
            <person name="Barry K."/>
            <person name="Bills G."/>
            <person name="Bluhm B."/>
            <person name="Cannon C."/>
            <person name="Castanera R."/>
            <person name="Culley D."/>
            <person name="Daum C."/>
            <person name="Ezra D."/>
            <person name="Gonzalez J."/>
            <person name="Henrissat B."/>
            <person name="Kuo A."/>
            <person name="Liang C."/>
            <person name="Lipzen A."/>
            <person name="Lutzoni F."/>
            <person name="Magnuson J."/>
            <person name="Mondo S."/>
            <person name="Nolan M."/>
            <person name="Ohm R."/>
            <person name="Pangilinan J."/>
            <person name="Park H.-J."/>
            <person name="Ramirez L."/>
            <person name="Alfaro M."/>
            <person name="Sun H."/>
            <person name="Tritt A."/>
            <person name="Yoshinaga Y."/>
            <person name="Zwiers L.-H."/>
            <person name="Turgeon B."/>
            <person name="Goodwin S."/>
            <person name="Spatafora J."/>
            <person name="Crous P."/>
            <person name="Grigoriev I."/>
        </authorList>
    </citation>
    <scope>NUCLEOTIDE SEQUENCE</scope>
    <source>
        <strain evidence="9">CBS 115976</strain>
    </source>
</reference>
<keyword evidence="3 5" id="KW-0371">Homeobox</keyword>
<feature type="DNA-binding region" description="Homeobox" evidence="5">
    <location>
        <begin position="214"/>
        <end position="274"/>
    </location>
</feature>
<evidence type="ECO:0000256" key="6">
    <source>
        <dbReference type="RuleBase" id="RU000682"/>
    </source>
</evidence>
<feature type="region of interest" description="Disordered" evidence="7">
    <location>
        <begin position="117"/>
        <end position="203"/>
    </location>
</feature>
<gene>
    <name evidence="9" type="ORF">BT63DRAFT_135843</name>
</gene>
<organism evidence="9 10">
    <name type="scientific">Microthyrium microscopicum</name>
    <dbReference type="NCBI Taxonomy" id="703497"/>
    <lineage>
        <taxon>Eukaryota</taxon>
        <taxon>Fungi</taxon>
        <taxon>Dikarya</taxon>
        <taxon>Ascomycota</taxon>
        <taxon>Pezizomycotina</taxon>
        <taxon>Dothideomycetes</taxon>
        <taxon>Dothideomycetes incertae sedis</taxon>
        <taxon>Microthyriales</taxon>
        <taxon>Microthyriaceae</taxon>
        <taxon>Microthyrium</taxon>
    </lineage>
</organism>
<dbReference type="GO" id="GO:0005634">
    <property type="term" value="C:nucleus"/>
    <property type="evidence" value="ECO:0007669"/>
    <property type="project" value="UniProtKB-SubCell"/>
</dbReference>
<dbReference type="SMART" id="SM00389">
    <property type="entry name" value="HOX"/>
    <property type="match status" value="1"/>
</dbReference>
<keyword evidence="2 5" id="KW-0238">DNA-binding</keyword>
<dbReference type="AlphaFoldDB" id="A0A6A6UNV2"/>
<evidence type="ECO:0000313" key="10">
    <source>
        <dbReference type="Proteomes" id="UP000799302"/>
    </source>
</evidence>
<comment type="subcellular location">
    <subcellularLocation>
        <location evidence="1 5 6">Nucleus</location>
    </subcellularLocation>
</comment>
<dbReference type="InterPro" id="IPR001356">
    <property type="entry name" value="HD"/>
</dbReference>
<dbReference type="InterPro" id="IPR009057">
    <property type="entry name" value="Homeodomain-like_sf"/>
</dbReference>
<feature type="domain" description="Homeobox" evidence="8">
    <location>
        <begin position="212"/>
        <end position="273"/>
    </location>
</feature>
<sequence>MTSYISYSYASEANNPLSSIDPFLLNDEDLSRSRKPSMVETNMFNIPLSPPTSPRLAAFQSEQAENSWQEHQSQQASHENTQEGSESNNNLSLIHTEIAPSLSLDTKPMLRTHKSFPYTLRTSGTSAPDTPPLNHSGDSPSSVDDLSTPNLGDVSSVEMPAVTFGGSEPTSPLSNMTPTSPRDDDDLNGLNISLDGEDGEKKPMTAAEIRAQKRKMKRFRLTHNQTRFLMSEFARQAHPDAAHRERLAREIPGLTPRQVQVWFQNRRAKLKRLTSEDRDRMMRSRALPDDFDMHQALHSPFSQIQNVNSSTLSSPSGYSPLSAGDGQFPQRPLGLELRRMPENGHHMSPIPGYSPFTFTPPQSNDGLSPISPGGNESPFSFSPSIGGPERRGNPFGGLTSPSTAFTSHPQIPRLHMHDGPRSRPEALSPLRPTMSYPGQGDMSPSSPLGGPESNGPTMMPYGLSGYSC</sequence>
<feature type="compositionally biased region" description="Polar residues" evidence="7">
    <location>
        <begin position="168"/>
        <end position="180"/>
    </location>
</feature>
<dbReference type="InterPro" id="IPR050453">
    <property type="entry name" value="LIM_Homeobox_TF"/>
</dbReference>
<feature type="compositionally biased region" description="Polar residues" evidence="7">
    <location>
        <begin position="60"/>
        <end position="88"/>
    </location>
</feature>
<feature type="compositionally biased region" description="Basic and acidic residues" evidence="7">
    <location>
        <begin position="336"/>
        <end position="345"/>
    </location>
</feature>
<accession>A0A6A6UNV2</accession>
<dbReference type="Pfam" id="PF00046">
    <property type="entry name" value="Homeodomain"/>
    <property type="match status" value="1"/>
</dbReference>
<dbReference type="Gene3D" id="1.10.10.60">
    <property type="entry name" value="Homeodomain-like"/>
    <property type="match status" value="1"/>
</dbReference>
<dbReference type="OrthoDB" id="6159439at2759"/>
<evidence type="ECO:0000313" key="9">
    <source>
        <dbReference type="EMBL" id="KAF2672758.1"/>
    </source>
</evidence>
<protein>
    <submittedName>
        <fullName evidence="9">Homeobox-domain-containing protein</fullName>
    </submittedName>
</protein>
<dbReference type="PROSITE" id="PS50071">
    <property type="entry name" value="HOMEOBOX_2"/>
    <property type="match status" value="1"/>
</dbReference>
<dbReference type="SUPFAM" id="SSF46689">
    <property type="entry name" value="Homeodomain-like"/>
    <property type="match status" value="1"/>
</dbReference>
<feature type="region of interest" description="Disordered" evidence="7">
    <location>
        <begin position="59"/>
        <end position="88"/>
    </location>
</feature>
<evidence type="ECO:0000256" key="2">
    <source>
        <dbReference type="ARBA" id="ARBA00023125"/>
    </source>
</evidence>
<name>A0A6A6UNV2_9PEZI</name>
<feature type="compositionally biased region" description="Polar residues" evidence="7">
    <location>
        <begin position="356"/>
        <end position="366"/>
    </location>
</feature>
<feature type="compositionally biased region" description="Basic and acidic residues" evidence="7">
    <location>
        <begin position="415"/>
        <end position="424"/>
    </location>
</feature>
<dbReference type="PANTHER" id="PTHR24208">
    <property type="entry name" value="LIM/HOMEOBOX PROTEIN LHX"/>
    <property type="match status" value="1"/>
</dbReference>
<feature type="compositionally biased region" description="Low complexity" evidence="7">
    <location>
        <begin position="309"/>
        <end position="322"/>
    </location>
</feature>
<evidence type="ECO:0000256" key="3">
    <source>
        <dbReference type="ARBA" id="ARBA00023155"/>
    </source>
</evidence>
<dbReference type="EMBL" id="MU004231">
    <property type="protein sequence ID" value="KAF2672758.1"/>
    <property type="molecule type" value="Genomic_DNA"/>
</dbReference>
<proteinExistence type="predicted"/>